<dbReference type="GO" id="GO:0019005">
    <property type="term" value="C:SCF ubiquitin ligase complex"/>
    <property type="evidence" value="ECO:0007669"/>
    <property type="project" value="TreeGrafter"/>
</dbReference>
<dbReference type="InterPro" id="IPR001810">
    <property type="entry name" value="F-box_dom"/>
</dbReference>
<dbReference type="SMART" id="SM00367">
    <property type="entry name" value="LRR_CC"/>
    <property type="match status" value="6"/>
</dbReference>
<reference evidence="4" key="2">
    <citation type="submission" date="2025-08" db="UniProtKB">
        <authorList>
            <consortium name="RefSeq"/>
        </authorList>
    </citation>
    <scope>IDENTIFICATION</scope>
    <source>
        <tissue evidence="4">Leaf</tissue>
    </source>
</reference>
<dbReference type="PANTHER" id="PTHR13318">
    <property type="entry name" value="PARTNER OF PAIRED, ISOFORM B-RELATED"/>
    <property type="match status" value="1"/>
</dbReference>
<dbReference type="InterPro" id="IPR036047">
    <property type="entry name" value="F-box-like_dom_sf"/>
</dbReference>
<dbReference type="SMART" id="SM00256">
    <property type="entry name" value="FBOX"/>
    <property type="match status" value="1"/>
</dbReference>
<dbReference type="Pfam" id="PF24758">
    <property type="entry name" value="LRR_At5g56370"/>
    <property type="match status" value="1"/>
</dbReference>
<organism evidence="3 4">
    <name type="scientific">Punica granatum</name>
    <name type="common">Pomegranate</name>
    <dbReference type="NCBI Taxonomy" id="22663"/>
    <lineage>
        <taxon>Eukaryota</taxon>
        <taxon>Viridiplantae</taxon>
        <taxon>Streptophyta</taxon>
        <taxon>Embryophyta</taxon>
        <taxon>Tracheophyta</taxon>
        <taxon>Spermatophyta</taxon>
        <taxon>Magnoliopsida</taxon>
        <taxon>eudicotyledons</taxon>
        <taxon>Gunneridae</taxon>
        <taxon>Pentapetalae</taxon>
        <taxon>rosids</taxon>
        <taxon>malvids</taxon>
        <taxon>Myrtales</taxon>
        <taxon>Lythraceae</taxon>
        <taxon>Punica</taxon>
    </lineage>
</organism>
<sequence length="560" mass="59887">MGQVPSSPSSSSPREIKPTPAAGAVSACRRDLTLCLPDECLASVFAFLPASDRNSCSLVCRRWRSVDARSRNRLSLAARSEISAALPGLLGRFSSVSALSLKCSRKLVSIDDRTLGLIPARLGCLRKLKLKGCVDVSDEGLSAFSLLCPPRLHKVSFTSCGFGGRGVMSLLCNCPSLRELTLKRLRKLDAQNTPLSMDAYCDGDCGTKKAQTKAQLPKEKLTEKKRSGNLQLERLCLKDLHNARIFIPLIRSCKSLKALIVCRSSGNWDRVLVDSLQSEPRPTKISEIQMENVQMGNPGLVAISASCPSLDILYLSRIMDCTDDGLSSIANSCRKLRKLHVDAWTRFGARSIGDDGVAVLGAKCLNLQELVLMGIPVKVNSLNALASNCSSLERMALCNTDSIGDVEMEFIATKFLALKKLCIKNCPISAKGIEAVVAGCPNLIKLKVKRCRGISLERVSRLEAQRTSLVISVDSGSMAVVEGEGLAADQEDGAVRGEDGGGTGRRRTAAAPASVDTSTGIRRSSTTNVICSSRGALLLKSKFGRTSSRGSGSSAHAAAR</sequence>
<proteinExistence type="predicted"/>
<protein>
    <submittedName>
        <fullName evidence="4">F-box protein SKIP2-like isoform X1</fullName>
    </submittedName>
</protein>
<dbReference type="InterPro" id="IPR032675">
    <property type="entry name" value="LRR_dom_sf"/>
</dbReference>
<gene>
    <name evidence="4" type="primary">LOC116207474</name>
</gene>
<evidence type="ECO:0000313" key="4">
    <source>
        <dbReference type="RefSeq" id="XP_031396290.1"/>
    </source>
</evidence>
<dbReference type="PROSITE" id="PS50181">
    <property type="entry name" value="FBOX"/>
    <property type="match status" value="1"/>
</dbReference>
<dbReference type="RefSeq" id="XP_031396290.1">
    <property type="nucleotide sequence ID" value="XM_031540430.1"/>
</dbReference>
<dbReference type="PANTHER" id="PTHR13318:SF131">
    <property type="entry name" value="F-BOX DOMAIN-CONTAINING PROTEIN"/>
    <property type="match status" value="1"/>
</dbReference>
<dbReference type="Gene3D" id="3.80.10.10">
    <property type="entry name" value="Ribonuclease Inhibitor"/>
    <property type="match status" value="2"/>
</dbReference>
<accession>A0A6P8DIJ7</accession>
<dbReference type="InterPro" id="IPR055411">
    <property type="entry name" value="LRR_FXL15/At3g58940/PEG3-like"/>
</dbReference>
<feature type="domain" description="F-box" evidence="2">
    <location>
        <begin position="30"/>
        <end position="66"/>
    </location>
</feature>
<dbReference type="FunFam" id="1.20.1280.50:FF:000023">
    <property type="entry name" value="F-box/LRR-repeat protein 4"/>
    <property type="match status" value="1"/>
</dbReference>
<dbReference type="OrthoDB" id="550575at2759"/>
<dbReference type="GeneID" id="116207474"/>
<dbReference type="GO" id="GO:0031146">
    <property type="term" value="P:SCF-dependent proteasomal ubiquitin-dependent protein catabolic process"/>
    <property type="evidence" value="ECO:0007669"/>
    <property type="project" value="TreeGrafter"/>
</dbReference>
<dbReference type="SUPFAM" id="SSF52047">
    <property type="entry name" value="RNI-like"/>
    <property type="match status" value="1"/>
</dbReference>
<reference evidence="3" key="1">
    <citation type="journal article" date="2020" name="Plant Biotechnol. J.">
        <title>The pomegranate (Punica granatum L.) draft genome dissects genetic divergence between soft- and hard-seeded cultivars.</title>
        <authorList>
            <person name="Luo X."/>
            <person name="Li H."/>
            <person name="Wu Z."/>
            <person name="Yao W."/>
            <person name="Zhao P."/>
            <person name="Cao D."/>
            <person name="Yu H."/>
            <person name="Li K."/>
            <person name="Poudel K."/>
            <person name="Zhao D."/>
            <person name="Zhang F."/>
            <person name="Xia X."/>
            <person name="Chen L."/>
            <person name="Wang Q."/>
            <person name="Jing D."/>
            <person name="Cao S."/>
        </authorList>
    </citation>
    <scope>NUCLEOTIDE SEQUENCE [LARGE SCALE GENOMIC DNA]</scope>
    <source>
        <strain evidence="3">cv. Tunisia</strain>
    </source>
</reference>
<dbReference type="AlphaFoldDB" id="A0A6P8DIJ7"/>
<evidence type="ECO:0000256" key="1">
    <source>
        <dbReference type="SAM" id="MobiDB-lite"/>
    </source>
</evidence>
<evidence type="ECO:0000259" key="2">
    <source>
        <dbReference type="PROSITE" id="PS50181"/>
    </source>
</evidence>
<dbReference type="CDD" id="cd22159">
    <property type="entry name" value="F-box_AtTIR1-like"/>
    <property type="match status" value="1"/>
</dbReference>
<dbReference type="SUPFAM" id="SSF81383">
    <property type="entry name" value="F-box domain"/>
    <property type="match status" value="1"/>
</dbReference>
<dbReference type="Pfam" id="PF00646">
    <property type="entry name" value="F-box"/>
    <property type="match status" value="1"/>
</dbReference>
<keyword evidence="3" id="KW-1185">Reference proteome</keyword>
<dbReference type="Proteomes" id="UP000515151">
    <property type="component" value="Chromosome 5"/>
</dbReference>
<evidence type="ECO:0000313" key="3">
    <source>
        <dbReference type="Proteomes" id="UP000515151"/>
    </source>
</evidence>
<feature type="region of interest" description="Disordered" evidence="1">
    <location>
        <begin position="490"/>
        <end position="519"/>
    </location>
</feature>
<dbReference type="InterPro" id="IPR006553">
    <property type="entry name" value="Leu-rich_rpt_Cys-con_subtyp"/>
</dbReference>
<name>A0A6P8DIJ7_PUNGR</name>